<dbReference type="EMBL" id="CP020946">
    <property type="protein sequence ID" value="ASD63576.1"/>
    <property type="molecule type" value="Genomic_DNA"/>
</dbReference>
<evidence type="ECO:0000256" key="2">
    <source>
        <dbReference type="ARBA" id="ARBA00022475"/>
    </source>
</evidence>
<feature type="transmembrane region" description="Helical" evidence="6">
    <location>
        <begin position="278"/>
        <end position="296"/>
    </location>
</feature>
<feature type="transmembrane region" description="Helical" evidence="6">
    <location>
        <begin position="338"/>
        <end position="360"/>
    </location>
</feature>
<protein>
    <submittedName>
        <fullName evidence="8">MFS transporter</fullName>
    </submittedName>
</protein>
<feature type="transmembrane region" description="Helical" evidence="6">
    <location>
        <begin position="100"/>
        <end position="121"/>
    </location>
</feature>
<dbReference type="Pfam" id="PF07690">
    <property type="entry name" value="MFS_1"/>
    <property type="match status" value="2"/>
</dbReference>
<feature type="transmembrane region" description="Helical" evidence="6">
    <location>
        <begin position="372"/>
        <end position="389"/>
    </location>
</feature>
<accession>A0A1Z3N7Z6</accession>
<feature type="transmembrane region" description="Helical" evidence="6">
    <location>
        <begin position="246"/>
        <end position="266"/>
    </location>
</feature>
<gene>
    <name evidence="8" type="ORF">B9G79_08315</name>
</gene>
<keyword evidence="3 6" id="KW-0812">Transmembrane</keyword>
<proteinExistence type="predicted"/>
<feature type="transmembrane region" description="Helical" evidence="6">
    <location>
        <begin position="45"/>
        <end position="67"/>
    </location>
</feature>
<dbReference type="PANTHER" id="PTHR43124">
    <property type="entry name" value="PURINE EFFLUX PUMP PBUE"/>
    <property type="match status" value="1"/>
</dbReference>
<keyword evidence="5 6" id="KW-0472">Membrane</keyword>
<comment type="subcellular location">
    <subcellularLocation>
        <location evidence="1">Cell membrane</location>
        <topology evidence="1">Multi-pass membrane protein</topology>
    </subcellularLocation>
</comment>
<dbReference type="GO" id="GO:0022857">
    <property type="term" value="F:transmembrane transporter activity"/>
    <property type="evidence" value="ECO:0007669"/>
    <property type="project" value="InterPro"/>
</dbReference>
<dbReference type="Gene3D" id="1.20.1250.20">
    <property type="entry name" value="MFS general substrate transporter like domains"/>
    <property type="match status" value="1"/>
</dbReference>
<evidence type="ECO:0000256" key="4">
    <source>
        <dbReference type="ARBA" id="ARBA00022989"/>
    </source>
</evidence>
<dbReference type="GO" id="GO:0005886">
    <property type="term" value="C:plasma membrane"/>
    <property type="evidence" value="ECO:0007669"/>
    <property type="project" value="UniProtKB-SubCell"/>
</dbReference>
<evidence type="ECO:0000256" key="3">
    <source>
        <dbReference type="ARBA" id="ARBA00022692"/>
    </source>
</evidence>
<evidence type="ECO:0000256" key="1">
    <source>
        <dbReference type="ARBA" id="ARBA00004651"/>
    </source>
</evidence>
<dbReference type="RefSeq" id="WP_088565106.1">
    <property type="nucleotide sequence ID" value="NZ_CP020946.1"/>
</dbReference>
<feature type="transmembrane region" description="Helical" evidence="6">
    <location>
        <begin position="74"/>
        <end position="94"/>
    </location>
</feature>
<feature type="transmembrane region" description="Helical" evidence="6">
    <location>
        <begin position="302"/>
        <end position="326"/>
    </location>
</feature>
<dbReference type="SUPFAM" id="SSF103473">
    <property type="entry name" value="MFS general substrate transporter"/>
    <property type="match status" value="1"/>
</dbReference>
<dbReference type="PROSITE" id="PS50850">
    <property type="entry name" value="MFS"/>
    <property type="match status" value="1"/>
</dbReference>
<dbReference type="Proteomes" id="UP000197003">
    <property type="component" value="Chromosome"/>
</dbReference>
<sequence length="412" mass="44678">MFSKQEKLLLAILASIQFSSIVDFMIMMPLGPQLMRMFAINPHQFGLLVSSYTFFAGLSGFAASFFLDKFDRKACLLFFFIGFSVGTVACGLAPNYEMLLLARGLTGVFGGVLGSLVLSIVSDAISYERRGSAMGVIMTSFSMASILGVPFSLYLANQFNWHAPFIFLGCTSLALCVVIWFKVPAMSKHLEGGTNKEPMWNTITRIASNKNQRRGLYFMSSVMFGHFAIIPFLSPSLVANAGLSESQLPLMYMIGGAFTIFSSPFIGRLADRYGKHKVFLWGALVTLIPYWVITHLGPSPLWVVLAICAFFFVVSGGRMIPATALVSGTARPQNRGSFMSIVSCVQQLSSAVSSYIGGLIVTTGANGRLEHYPTVGYIAIGFTFVAIFLSRRIEAVEGGGPAPVEHVAEPAV</sequence>
<organism evidence="8 9">
    <name type="scientific">Bdellovibrio bacteriovorus</name>
    <dbReference type="NCBI Taxonomy" id="959"/>
    <lineage>
        <taxon>Bacteria</taxon>
        <taxon>Pseudomonadati</taxon>
        <taxon>Bdellovibrionota</taxon>
        <taxon>Bdellovibrionia</taxon>
        <taxon>Bdellovibrionales</taxon>
        <taxon>Pseudobdellovibrionaceae</taxon>
        <taxon>Bdellovibrio</taxon>
    </lineage>
</organism>
<dbReference type="OrthoDB" id="9812221at2"/>
<dbReference type="InterPro" id="IPR020846">
    <property type="entry name" value="MFS_dom"/>
</dbReference>
<feature type="domain" description="Major facilitator superfamily (MFS) profile" evidence="7">
    <location>
        <begin position="9"/>
        <end position="394"/>
    </location>
</feature>
<keyword evidence="4 6" id="KW-1133">Transmembrane helix</keyword>
<evidence type="ECO:0000259" key="7">
    <source>
        <dbReference type="PROSITE" id="PS50850"/>
    </source>
</evidence>
<dbReference type="InterPro" id="IPR011701">
    <property type="entry name" value="MFS"/>
</dbReference>
<name>A0A1Z3N7Z6_BDEBC</name>
<dbReference type="CDD" id="cd17324">
    <property type="entry name" value="MFS_NepI_like"/>
    <property type="match status" value="1"/>
</dbReference>
<feature type="transmembrane region" description="Helical" evidence="6">
    <location>
        <begin position="133"/>
        <end position="155"/>
    </location>
</feature>
<evidence type="ECO:0000256" key="6">
    <source>
        <dbReference type="SAM" id="Phobius"/>
    </source>
</evidence>
<feature type="transmembrane region" description="Helical" evidence="6">
    <location>
        <begin position="161"/>
        <end position="181"/>
    </location>
</feature>
<reference evidence="8 9" key="1">
    <citation type="submission" date="2017-04" db="EMBL/GenBank/DDBJ databases">
        <title>Whole genome sequence of Bdellovibrio bacteriovorus strain SSB218315.</title>
        <authorList>
            <person name="Oyedara O."/>
            <person name="Rodriguez-Perez M.A."/>
        </authorList>
    </citation>
    <scope>NUCLEOTIDE SEQUENCE [LARGE SCALE GENOMIC DNA]</scope>
    <source>
        <strain evidence="8 9">SSB218315</strain>
    </source>
</reference>
<keyword evidence="2" id="KW-1003">Cell membrane</keyword>
<feature type="transmembrane region" description="Helical" evidence="6">
    <location>
        <begin position="215"/>
        <end position="234"/>
    </location>
</feature>
<dbReference type="PANTHER" id="PTHR43124:SF3">
    <property type="entry name" value="CHLORAMPHENICOL EFFLUX PUMP RV0191"/>
    <property type="match status" value="1"/>
</dbReference>
<evidence type="ECO:0000313" key="9">
    <source>
        <dbReference type="Proteomes" id="UP000197003"/>
    </source>
</evidence>
<evidence type="ECO:0000256" key="5">
    <source>
        <dbReference type="ARBA" id="ARBA00023136"/>
    </source>
</evidence>
<dbReference type="AlphaFoldDB" id="A0A1Z3N7Z6"/>
<evidence type="ECO:0000313" key="8">
    <source>
        <dbReference type="EMBL" id="ASD63576.1"/>
    </source>
</evidence>
<dbReference type="InterPro" id="IPR050189">
    <property type="entry name" value="MFS_Efflux_Transporters"/>
</dbReference>
<dbReference type="InterPro" id="IPR036259">
    <property type="entry name" value="MFS_trans_sf"/>
</dbReference>